<dbReference type="AlphaFoldDB" id="A0AAN6S8P4"/>
<feature type="transmembrane region" description="Helical" evidence="2">
    <location>
        <begin position="392"/>
        <end position="415"/>
    </location>
</feature>
<dbReference type="Pfam" id="PF11204">
    <property type="entry name" value="DUF2985"/>
    <property type="match status" value="1"/>
</dbReference>
<gene>
    <name evidence="3" type="ORF">QBC46DRAFT_373806</name>
</gene>
<comment type="caution">
    <text evidence="3">The sequence shown here is derived from an EMBL/GenBank/DDBJ whole genome shotgun (WGS) entry which is preliminary data.</text>
</comment>
<keyword evidence="2" id="KW-0812">Transmembrane</keyword>
<sequence length="470" mass="52255">MGDQDNIEPFPPASDSPKGEAFTAHSPLTHHDNGIHTRKRGDSKASSVASVVRRLSQDFEGSHPPEGFMAATGDIASSVFAEHSHHHQHARTPTGEAKNKTDNQLYAIPSSSEPPKQSSDGKVIEAKEFEAVERHRPRSARDKQARASETGSRPGASSDDATLTVAADDGPATGDIKHSEPFENGYHFPPKYTWQESTKQGLAAFWKFFITPMGFFWTIYGLNVVAWGAMIFFLLLNAAPAMCVPDCNDIDSPRRKWIEWDAQILTGLFCVTAFGLAPWRFRDLYYLLKYRILRKESGLRQLAGIHKSWFRLRGSQDLPIHIGPDNLPDDVPRTCVPLPERNMPSAPLTGTRAPATKVWKLDFVIWSMVLNTLFQVALCGIMWGMTRYNRPSWATGFLVAMACVIAMVGGLVIFLEGKKIKSIEGVPCTEQDLERLARDKEQGIPHYNNIKDKKPKQENVDEEANAGKSG</sequence>
<evidence type="ECO:0000256" key="1">
    <source>
        <dbReference type="SAM" id="MobiDB-lite"/>
    </source>
</evidence>
<feature type="region of interest" description="Disordered" evidence="1">
    <location>
        <begin position="439"/>
        <end position="470"/>
    </location>
</feature>
<keyword evidence="4" id="KW-1185">Reference proteome</keyword>
<evidence type="ECO:0000313" key="3">
    <source>
        <dbReference type="EMBL" id="KAK3944599.1"/>
    </source>
</evidence>
<dbReference type="PANTHER" id="PTHR35872">
    <property type="entry name" value="INTEGRAL MEMBRANE PROTEIN (AFU_ORTHOLOGUE AFUA_5G07110)"/>
    <property type="match status" value="1"/>
</dbReference>
<dbReference type="InterPro" id="IPR021369">
    <property type="entry name" value="DUF2985"/>
</dbReference>
<evidence type="ECO:0000313" key="4">
    <source>
        <dbReference type="Proteomes" id="UP001303473"/>
    </source>
</evidence>
<protein>
    <recommendedName>
        <fullName evidence="5">Alpha-L-rhamnosidase C</fullName>
    </recommendedName>
</protein>
<reference evidence="4" key="1">
    <citation type="journal article" date="2023" name="Mol. Phylogenet. Evol.">
        <title>Genome-scale phylogeny and comparative genomics of the fungal order Sordariales.</title>
        <authorList>
            <person name="Hensen N."/>
            <person name="Bonometti L."/>
            <person name="Westerberg I."/>
            <person name="Brannstrom I.O."/>
            <person name="Guillou S."/>
            <person name="Cros-Aarteil S."/>
            <person name="Calhoun S."/>
            <person name="Haridas S."/>
            <person name="Kuo A."/>
            <person name="Mondo S."/>
            <person name="Pangilinan J."/>
            <person name="Riley R."/>
            <person name="LaButti K."/>
            <person name="Andreopoulos B."/>
            <person name="Lipzen A."/>
            <person name="Chen C."/>
            <person name="Yan M."/>
            <person name="Daum C."/>
            <person name="Ng V."/>
            <person name="Clum A."/>
            <person name="Steindorff A."/>
            <person name="Ohm R.A."/>
            <person name="Martin F."/>
            <person name="Silar P."/>
            <person name="Natvig D.O."/>
            <person name="Lalanne C."/>
            <person name="Gautier V."/>
            <person name="Ament-Velasquez S.L."/>
            <person name="Kruys A."/>
            <person name="Hutchinson M.I."/>
            <person name="Powell A.J."/>
            <person name="Barry K."/>
            <person name="Miller A.N."/>
            <person name="Grigoriev I.V."/>
            <person name="Debuchy R."/>
            <person name="Gladieux P."/>
            <person name="Hiltunen Thoren M."/>
            <person name="Johannesson H."/>
        </authorList>
    </citation>
    <scope>NUCLEOTIDE SEQUENCE [LARGE SCALE GENOMIC DNA]</scope>
    <source>
        <strain evidence="4">CBS 340.73</strain>
    </source>
</reference>
<name>A0AAN6S8P4_9PEZI</name>
<feature type="compositionally biased region" description="Basic and acidic residues" evidence="1">
    <location>
        <begin position="29"/>
        <end position="43"/>
    </location>
</feature>
<evidence type="ECO:0008006" key="5">
    <source>
        <dbReference type="Google" id="ProtNLM"/>
    </source>
</evidence>
<feature type="region of interest" description="Disordered" evidence="1">
    <location>
        <begin position="129"/>
        <end position="180"/>
    </location>
</feature>
<keyword evidence="2" id="KW-0472">Membrane</keyword>
<proteinExistence type="predicted"/>
<feature type="transmembrane region" description="Helical" evidence="2">
    <location>
        <begin position="262"/>
        <end position="281"/>
    </location>
</feature>
<keyword evidence="2" id="KW-1133">Transmembrane helix</keyword>
<dbReference type="EMBL" id="MU853758">
    <property type="protein sequence ID" value="KAK3944599.1"/>
    <property type="molecule type" value="Genomic_DNA"/>
</dbReference>
<feature type="transmembrane region" description="Helical" evidence="2">
    <location>
        <begin position="215"/>
        <end position="236"/>
    </location>
</feature>
<feature type="transmembrane region" description="Helical" evidence="2">
    <location>
        <begin position="363"/>
        <end position="386"/>
    </location>
</feature>
<accession>A0AAN6S8P4</accession>
<dbReference type="Proteomes" id="UP001303473">
    <property type="component" value="Unassembled WGS sequence"/>
</dbReference>
<feature type="region of interest" description="Disordered" evidence="1">
    <location>
        <begin position="1"/>
        <end position="100"/>
    </location>
</feature>
<feature type="compositionally biased region" description="Basic and acidic residues" evidence="1">
    <location>
        <begin position="439"/>
        <end position="459"/>
    </location>
</feature>
<feature type="compositionally biased region" description="Basic and acidic residues" evidence="1">
    <location>
        <begin position="129"/>
        <end position="146"/>
    </location>
</feature>
<dbReference type="PANTHER" id="PTHR35872:SF1">
    <property type="entry name" value="ALPHA-L-RHAMNOSIDASE C"/>
    <property type="match status" value="1"/>
</dbReference>
<evidence type="ECO:0000256" key="2">
    <source>
        <dbReference type="SAM" id="Phobius"/>
    </source>
</evidence>
<organism evidence="3 4">
    <name type="scientific">Diplogelasinospora grovesii</name>
    <dbReference type="NCBI Taxonomy" id="303347"/>
    <lineage>
        <taxon>Eukaryota</taxon>
        <taxon>Fungi</taxon>
        <taxon>Dikarya</taxon>
        <taxon>Ascomycota</taxon>
        <taxon>Pezizomycotina</taxon>
        <taxon>Sordariomycetes</taxon>
        <taxon>Sordariomycetidae</taxon>
        <taxon>Sordariales</taxon>
        <taxon>Diplogelasinosporaceae</taxon>
        <taxon>Diplogelasinospora</taxon>
    </lineage>
</organism>
<feature type="compositionally biased region" description="Low complexity" evidence="1">
    <location>
        <begin position="45"/>
        <end position="54"/>
    </location>
</feature>